<dbReference type="RefSeq" id="WP_009516005.1">
    <property type="nucleotide sequence ID" value="NZ_CCAE010000059.1"/>
</dbReference>
<sequence length="238" mass="26180">MSPPEWRRLLLTLLEFERAPGRYPVALREPRPLFEHIHRVMLLASDRPVQDLPAAAAHAPGLRRAARFFVRTVMLRPGADPFTLLGLQPDFEAAQLREHYRLMIRLTHPDFAAAGESWPADAAMRVNLAKDLLATPEKRAEWAAALRTPAHLRWAQRPGARPRPLLAAPLVPRPSLPHEPPPRGGWPAGARLVLLGMGAAVLAGAYLLMGARDDDGARTAQPEASAPDNSAEREARPP</sequence>
<dbReference type="Gene3D" id="1.10.287.110">
    <property type="entry name" value="DnaJ domain"/>
    <property type="match status" value="1"/>
</dbReference>
<feature type="domain" description="J" evidence="3">
    <location>
        <begin position="80"/>
        <end position="146"/>
    </location>
</feature>
<proteinExistence type="predicted"/>
<dbReference type="PROSITE" id="PS50076">
    <property type="entry name" value="DNAJ_2"/>
    <property type="match status" value="1"/>
</dbReference>
<dbReference type="CDD" id="cd06257">
    <property type="entry name" value="DnaJ"/>
    <property type="match status" value="1"/>
</dbReference>
<keyword evidence="2" id="KW-0472">Membrane</keyword>
<name>A0A1L1PQC1_HYDIT</name>
<evidence type="ECO:0000256" key="2">
    <source>
        <dbReference type="SAM" id="Phobius"/>
    </source>
</evidence>
<dbReference type="InterPro" id="IPR036869">
    <property type="entry name" value="J_dom_sf"/>
</dbReference>
<keyword evidence="2" id="KW-1133">Transmembrane helix</keyword>
<keyword evidence="2" id="KW-0812">Transmembrane</keyword>
<reference evidence="5" key="1">
    <citation type="submission" date="2014-11" db="EMBL/GenBank/DDBJ databases">
        <title>Draft genome sequence of Hydrogenophaga intermedia S1.</title>
        <authorList>
            <person name="Gan H.M."/>
            <person name="Chew T.H."/>
            <person name="Stolz A."/>
        </authorList>
    </citation>
    <scope>NUCLEOTIDE SEQUENCE [LARGE SCALE GENOMIC DNA]</scope>
    <source>
        <strain evidence="5">S1</strain>
    </source>
</reference>
<dbReference type="EMBL" id="CCAE010000059">
    <property type="protein sequence ID" value="CDN89953.1"/>
    <property type="molecule type" value="Genomic_DNA"/>
</dbReference>
<evidence type="ECO:0000313" key="4">
    <source>
        <dbReference type="EMBL" id="CDN89953.1"/>
    </source>
</evidence>
<dbReference type="InterPro" id="IPR001623">
    <property type="entry name" value="DnaJ_domain"/>
</dbReference>
<evidence type="ECO:0000259" key="3">
    <source>
        <dbReference type="PROSITE" id="PS50076"/>
    </source>
</evidence>
<protein>
    <submittedName>
        <fullName evidence="4">DnaJ domain protein</fullName>
    </submittedName>
</protein>
<accession>A0A1L1PQC1</accession>
<dbReference type="Proteomes" id="UP000028878">
    <property type="component" value="Unassembled WGS sequence"/>
</dbReference>
<gene>
    <name evidence="4" type="ORF">BN948_04393</name>
</gene>
<feature type="region of interest" description="Disordered" evidence="1">
    <location>
        <begin position="163"/>
        <end position="183"/>
    </location>
</feature>
<organism evidence="4 5">
    <name type="scientific">Hydrogenophaga intermedia</name>
    <dbReference type="NCBI Taxonomy" id="65786"/>
    <lineage>
        <taxon>Bacteria</taxon>
        <taxon>Pseudomonadati</taxon>
        <taxon>Pseudomonadota</taxon>
        <taxon>Betaproteobacteria</taxon>
        <taxon>Burkholderiales</taxon>
        <taxon>Comamonadaceae</taxon>
        <taxon>Hydrogenophaga</taxon>
    </lineage>
</organism>
<feature type="compositionally biased region" description="Pro residues" evidence="1">
    <location>
        <begin position="171"/>
        <end position="183"/>
    </location>
</feature>
<dbReference type="SUPFAM" id="SSF46565">
    <property type="entry name" value="Chaperone J-domain"/>
    <property type="match status" value="1"/>
</dbReference>
<dbReference type="AlphaFoldDB" id="A0A1L1PQC1"/>
<evidence type="ECO:0000256" key="1">
    <source>
        <dbReference type="SAM" id="MobiDB-lite"/>
    </source>
</evidence>
<evidence type="ECO:0000313" key="5">
    <source>
        <dbReference type="Proteomes" id="UP000028878"/>
    </source>
</evidence>
<keyword evidence="5" id="KW-1185">Reference proteome</keyword>
<feature type="region of interest" description="Disordered" evidence="1">
    <location>
        <begin position="215"/>
        <end position="238"/>
    </location>
</feature>
<feature type="transmembrane region" description="Helical" evidence="2">
    <location>
        <begin position="192"/>
        <end position="209"/>
    </location>
</feature>